<protein>
    <submittedName>
        <fullName evidence="1">Uncharacterized protein</fullName>
    </submittedName>
</protein>
<gene>
    <name evidence="1" type="ORF">SK128_022270</name>
</gene>
<organism evidence="1 2">
    <name type="scientific">Halocaridina rubra</name>
    <name type="common">Hawaiian red shrimp</name>
    <dbReference type="NCBI Taxonomy" id="373956"/>
    <lineage>
        <taxon>Eukaryota</taxon>
        <taxon>Metazoa</taxon>
        <taxon>Ecdysozoa</taxon>
        <taxon>Arthropoda</taxon>
        <taxon>Crustacea</taxon>
        <taxon>Multicrustacea</taxon>
        <taxon>Malacostraca</taxon>
        <taxon>Eumalacostraca</taxon>
        <taxon>Eucarida</taxon>
        <taxon>Decapoda</taxon>
        <taxon>Pleocyemata</taxon>
        <taxon>Caridea</taxon>
        <taxon>Atyoidea</taxon>
        <taxon>Atyidae</taxon>
        <taxon>Halocaridina</taxon>
    </lineage>
</organism>
<dbReference type="EMBL" id="JAXCGZ010018000">
    <property type="protein sequence ID" value="KAK7067587.1"/>
    <property type="molecule type" value="Genomic_DNA"/>
</dbReference>
<reference evidence="1 2" key="1">
    <citation type="submission" date="2023-11" db="EMBL/GenBank/DDBJ databases">
        <title>Halocaridina rubra genome assembly.</title>
        <authorList>
            <person name="Smith C."/>
        </authorList>
    </citation>
    <scope>NUCLEOTIDE SEQUENCE [LARGE SCALE GENOMIC DNA]</scope>
    <source>
        <strain evidence="1">EP-1</strain>
        <tissue evidence="1">Whole</tissue>
    </source>
</reference>
<dbReference type="PANTHER" id="PTHR12482:SF5">
    <property type="entry name" value="DUF676 DOMAIN-CONTAINING PROTEIN"/>
    <property type="match status" value="1"/>
</dbReference>
<sequence length="170" mass="18859">MDGTGMCKGGSGSGLVFPACVVNGAAVSKTFQILYRNEEVHLDDHILFKLHLIVESHKLADSLDRADLQLVTELWFTEHAFGPDHHNAIQCVSTRTLNLHFSPTRGLHYHLPVLFDYFHLSAVTVTVHCCLVALHQPYINGGRSGKSWSSPRLSARTQQSNMETVFFGSV</sequence>
<feature type="non-terminal residue" evidence="1">
    <location>
        <position position="170"/>
    </location>
</feature>
<dbReference type="Proteomes" id="UP001381693">
    <property type="component" value="Unassembled WGS sequence"/>
</dbReference>
<comment type="caution">
    <text evidence="1">The sequence shown here is derived from an EMBL/GenBank/DDBJ whole genome shotgun (WGS) entry which is preliminary data.</text>
</comment>
<accession>A0AAN8WK11</accession>
<dbReference type="InterPro" id="IPR022122">
    <property type="entry name" value="DUF3657"/>
</dbReference>
<evidence type="ECO:0000313" key="2">
    <source>
        <dbReference type="Proteomes" id="UP001381693"/>
    </source>
</evidence>
<dbReference type="AlphaFoldDB" id="A0AAN8WK11"/>
<proteinExistence type="predicted"/>
<dbReference type="PANTHER" id="PTHR12482">
    <property type="entry name" value="LIPASE ROG1-RELATED-RELATED"/>
    <property type="match status" value="1"/>
</dbReference>
<evidence type="ECO:0000313" key="1">
    <source>
        <dbReference type="EMBL" id="KAK7067587.1"/>
    </source>
</evidence>
<name>A0AAN8WK11_HALRR</name>
<keyword evidence="2" id="KW-1185">Reference proteome</keyword>
<dbReference type="InterPro" id="IPR044294">
    <property type="entry name" value="Lipase-like"/>
</dbReference>
<dbReference type="Pfam" id="PF12394">
    <property type="entry name" value="DUF3657"/>
    <property type="match status" value="1"/>
</dbReference>